<gene>
    <name evidence="4" type="ORF">ElyMa_000546900</name>
</gene>
<dbReference type="Gene3D" id="3.30.70.270">
    <property type="match status" value="1"/>
</dbReference>
<dbReference type="InterPro" id="IPR000477">
    <property type="entry name" value="RT_dom"/>
</dbReference>
<dbReference type="InterPro" id="IPR001995">
    <property type="entry name" value="Peptidase_A2_cat"/>
</dbReference>
<dbReference type="InterPro" id="IPR043128">
    <property type="entry name" value="Rev_trsase/Diguanyl_cyclase"/>
</dbReference>
<feature type="domain" description="Peptidase A2" evidence="2">
    <location>
        <begin position="36"/>
        <end position="114"/>
    </location>
</feature>
<dbReference type="InterPro" id="IPR001969">
    <property type="entry name" value="Aspartic_peptidase_AS"/>
</dbReference>
<dbReference type="Pfam" id="PF13975">
    <property type="entry name" value="gag-asp_proteas"/>
    <property type="match status" value="1"/>
</dbReference>
<dbReference type="EMBL" id="BMAT01001072">
    <property type="protein sequence ID" value="GFR79067.1"/>
    <property type="molecule type" value="Genomic_DNA"/>
</dbReference>
<evidence type="ECO:0000313" key="5">
    <source>
        <dbReference type="Proteomes" id="UP000762676"/>
    </source>
</evidence>
<dbReference type="Pfam" id="PF00078">
    <property type="entry name" value="RVT_1"/>
    <property type="match status" value="1"/>
</dbReference>
<dbReference type="PANTHER" id="PTHR33064:SF37">
    <property type="entry name" value="RIBONUCLEASE H"/>
    <property type="match status" value="1"/>
</dbReference>
<accession>A0AAV4G0Q6</accession>
<dbReference type="PROSITE" id="PS50175">
    <property type="entry name" value="ASP_PROT_RETROV"/>
    <property type="match status" value="1"/>
</dbReference>
<dbReference type="SUPFAM" id="SSF50630">
    <property type="entry name" value="Acid proteases"/>
    <property type="match status" value="1"/>
</dbReference>
<dbReference type="CDD" id="cd01647">
    <property type="entry name" value="RT_LTR"/>
    <property type="match status" value="1"/>
</dbReference>
<evidence type="ECO:0000259" key="3">
    <source>
        <dbReference type="PROSITE" id="PS50878"/>
    </source>
</evidence>
<comment type="caution">
    <text evidence="4">The sequence shown here is derived from an EMBL/GenBank/DDBJ whole genome shotgun (WGS) entry which is preliminary data.</text>
</comment>
<evidence type="ECO:0000313" key="4">
    <source>
        <dbReference type="EMBL" id="GFR79067.1"/>
    </source>
</evidence>
<reference evidence="4 5" key="1">
    <citation type="journal article" date="2021" name="Elife">
        <title>Chloroplast acquisition without the gene transfer in kleptoplastic sea slugs, Plakobranchus ocellatus.</title>
        <authorList>
            <person name="Maeda T."/>
            <person name="Takahashi S."/>
            <person name="Yoshida T."/>
            <person name="Shimamura S."/>
            <person name="Takaki Y."/>
            <person name="Nagai Y."/>
            <person name="Toyoda A."/>
            <person name="Suzuki Y."/>
            <person name="Arimoto A."/>
            <person name="Ishii H."/>
            <person name="Satoh N."/>
            <person name="Nishiyama T."/>
            <person name="Hasebe M."/>
            <person name="Maruyama T."/>
            <person name="Minagawa J."/>
            <person name="Obokata J."/>
            <person name="Shigenobu S."/>
        </authorList>
    </citation>
    <scope>NUCLEOTIDE SEQUENCE [LARGE SCALE GENOMIC DNA]</scope>
</reference>
<dbReference type="PANTHER" id="PTHR33064">
    <property type="entry name" value="POL PROTEIN"/>
    <property type="match status" value="1"/>
</dbReference>
<proteinExistence type="predicted"/>
<dbReference type="Gene3D" id="2.40.70.10">
    <property type="entry name" value="Acid Proteases"/>
    <property type="match status" value="1"/>
</dbReference>
<dbReference type="Gene3D" id="3.10.10.10">
    <property type="entry name" value="HIV Type 1 Reverse Transcriptase, subunit A, domain 1"/>
    <property type="match status" value="1"/>
</dbReference>
<feature type="domain" description="Reverse transcriptase" evidence="3">
    <location>
        <begin position="161"/>
        <end position="363"/>
    </location>
</feature>
<dbReference type="InterPro" id="IPR043502">
    <property type="entry name" value="DNA/RNA_pol_sf"/>
</dbReference>
<dbReference type="GO" id="GO:0006508">
    <property type="term" value="P:proteolysis"/>
    <property type="evidence" value="ECO:0007669"/>
    <property type="project" value="InterPro"/>
</dbReference>
<name>A0AAV4G0Q6_9GAST</name>
<dbReference type="InterPro" id="IPR051320">
    <property type="entry name" value="Viral_Replic_Matur_Polypro"/>
</dbReference>
<evidence type="ECO:0000256" key="1">
    <source>
        <dbReference type="ARBA" id="ARBA00022801"/>
    </source>
</evidence>
<sequence length="486" mass="54304">MSLTTGNPKLATITSASAIRSLKKAQITVKIHGIKLNALVDTGSSESYINLSIAKQYGWKVTPSSCDINMASTGLTKKTQGHCIVPLFYKDRHYTQKLSLLPDLCADIILGHDFLGKHSEVCFPFDGPQDPLNILGVAAANIEAPSLFENLTEDCKPIATKSRRHSLLDERFIESEVQKLLKEEIIEPSLSPWRAQVLVTSGERHKKRLVIDYSQTINKYTLLNAYPLPRLDKMAETISRYKYYSTFDLKSAYHQIPLKESDKEYTAFEACGNLYHFKRMPFGVTNGAAIFQRTNDNDNIIEQERLPACFASLDNVTVCGDDLSEHIANVKLFREAARRHGLTFNKEKNVLGVELIDVTGHRISKGEIRPDPARLTPLRQMEPPAPLKAQKRACGMFAYYSPWIPLFSDKILMLSGNTTFPLPPEVLQTFNNLKYELETAVLVTVDPKLPLTVETDASDVAISATLGLILEQTGHPDVIFFTSSTL</sequence>
<keyword evidence="1" id="KW-0378">Hydrolase</keyword>
<dbReference type="CDD" id="cd00303">
    <property type="entry name" value="retropepsin_like"/>
    <property type="match status" value="1"/>
</dbReference>
<dbReference type="InterPro" id="IPR021109">
    <property type="entry name" value="Peptidase_aspartic_dom_sf"/>
</dbReference>
<dbReference type="PROSITE" id="PS00141">
    <property type="entry name" value="ASP_PROTEASE"/>
    <property type="match status" value="1"/>
</dbReference>
<evidence type="ECO:0000259" key="2">
    <source>
        <dbReference type="PROSITE" id="PS50175"/>
    </source>
</evidence>
<protein>
    <submittedName>
        <fullName evidence="4">Retrovirus-related Pol polyprotein from transposon opus</fullName>
    </submittedName>
</protein>
<organism evidence="4 5">
    <name type="scientific">Elysia marginata</name>
    <dbReference type="NCBI Taxonomy" id="1093978"/>
    <lineage>
        <taxon>Eukaryota</taxon>
        <taxon>Metazoa</taxon>
        <taxon>Spiralia</taxon>
        <taxon>Lophotrochozoa</taxon>
        <taxon>Mollusca</taxon>
        <taxon>Gastropoda</taxon>
        <taxon>Heterobranchia</taxon>
        <taxon>Euthyneura</taxon>
        <taxon>Panpulmonata</taxon>
        <taxon>Sacoglossa</taxon>
        <taxon>Placobranchoidea</taxon>
        <taxon>Plakobranchidae</taxon>
        <taxon>Elysia</taxon>
    </lineage>
</organism>
<dbReference type="PROSITE" id="PS50878">
    <property type="entry name" value="RT_POL"/>
    <property type="match status" value="1"/>
</dbReference>
<dbReference type="AlphaFoldDB" id="A0AAV4G0Q6"/>
<dbReference type="Proteomes" id="UP000762676">
    <property type="component" value="Unassembled WGS sequence"/>
</dbReference>
<dbReference type="GO" id="GO:0004190">
    <property type="term" value="F:aspartic-type endopeptidase activity"/>
    <property type="evidence" value="ECO:0007669"/>
    <property type="project" value="InterPro"/>
</dbReference>
<dbReference type="SUPFAM" id="SSF56672">
    <property type="entry name" value="DNA/RNA polymerases"/>
    <property type="match status" value="1"/>
</dbReference>
<keyword evidence="5" id="KW-1185">Reference proteome</keyword>